<comment type="caution">
    <text evidence="2">The sequence shown here is derived from an EMBL/GenBank/DDBJ whole genome shotgun (WGS) entry which is preliminary data.</text>
</comment>
<protein>
    <submittedName>
        <fullName evidence="2">Uncharacterized protein</fullName>
    </submittedName>
</protein>
<accession>A0A2P6S5M0</accession>
<evidence type="ECO:0000313" key="3">
    <source>
        <dbReference type="Proteomes" id="UP000238479"/>
    </source>
</evidence>
<dbReference type="EMBL" id="PDCK01000040">
    <property type="protein sequence ID" value="PRQ53975.1"/>
    <property type="molecule type" value="Genomic_DNA"/>
</dbReference>
<feature type="compositionally biased region" description="Basic and acidic residues" evidence="1">
    <location>
        <begin position="118"/>
        <end position="127"/>
    </location>
</feature>
<feature type="compositionally biased region" description="Basic and acidic residues" evidence="1">
    <location>
        <begin position="15"/>
        <end position="26"/>
    </location>
</feature>
<feature type="compositionally biased region" description="Basic and acidic residues" evidence="1">
    <location>
        <begin position="45"/>
        <end position="58"/>
    </location>
</feature>
<organism evidence="2 3">
    <name type="scientific">Rosa chinensis</name>
    <name type="common">China rose</name>
    <dbReference type="NCBI Taxonomy" id="74649"/>
    <lineage>
        <taxon>Eukaryota</taxon>
        <taxon>Viridiplantae</taxon>
        <taxon>Streptophyta</taxon>
        <taxon>Embryophyta</taxon>
        <taxon>Tracheophyta</taxon>
        <taxon>Spermatophyta</taxon>
        <taxon>Magnoliopsida</taxon>
        <taxon>eudicotyledons</taxon>
        <taxon>Gunneridae</taxon>
        <taxon>Pentapetalae</taxon>
        <taxon>rosids</taxon>
        <taxon>fabids</taxon>
        <taxon>Rosales</taxon>
        <taxon>Rosaceae</taxon>
        <taxon>Rosoideae</taxon>
        <taxon>Rosoideae incertae sedis</taxon>
        <taxon>Rosa</taxon>
    </lineage>
</organism>
<dbReference type="Gramene" id="PRQ53975">
    <property type="protein sequence ID" value="PRQ53975"/>
    <property type="gene ID" value="RchiOBHm_Chr2g0172471"/>
</dbReference>
<sequence length="145" mass="15957">MEKVPIVAVKAKANRKDVEVEAKSETGEANGNKSGDAEVVAVSDDSGKKQSLAEDVRVSKMASGKIKPDESARCVEQGVGESKTVSETEKMLESMKELNKKLMEMTYKGKLTCEYDKKDMKSKNKSNDDDDDDEEPVKGCMSWLL</sequence>
<reference evidence="2 3" key="1">
    <citation type="journal article" date="2018" name="Nat. Genet.">
        <title>The Rosa genome provides new insights in the design of modern roses.</title>
        <authorList>
            <person name="Bendahmane M."/>
        </authorList>
    </citation>
    <scope>NUCLEOTIDE SEQUENCE [LARGE SCALE GENOMIC DNA]</scope>
    <source>
        <strain evidence="3">cv. Old Blush</strain>
    </source>
</reference>
<proteinExistence type="predicted"/>
<keyword evidence="3" id="KW-1185">Reference proteome</keyword>
<evidence type="ECO:0000313" key="2">
    <source>
        <dbReference type="EMBL" id="PRQ53975.1"/>
    </source>
</evidence>
<dbReference type="AlphaFoldDB" id="A0A2P6S5M0"/>
<gene>
    <name evidence="2" type="ORF">RchiOBHm_Chr2g0172471</name>
</gene>
<name>A0A2P6S5M0_ROSCH</name>
<feature type="region of interest" description="Disordered" evidence="1">
    <location>
        <begin position="118"/>
        <end position="145"/>
    </location>
</feature>
<feature type="region of interest" description="Disordered" evidence="1">
    <location>
        <begin position="15"/>
        <end position="88"/>
    </location>
</feature>
<dbReference type="Proteomes" id="UP000238479">
    <property type="component" value="Chromosome 2"/>
</dbReference>
<evidence type="ECO:0000256" key="1">
    <source>
        <dbReference type="SAM" id="MobiDB-lite"/>
    </source>
</evidence>